<sequence>MGNYRFDADVCGVHRYTSDRDPVMLKRILKELVGVAILLFGYVGLPWIIGILGVSGLVMMF</sequence>
<protein>
    <recommendedName>
        <fullName evidence="4">Transmembrane protein</fullName>
    </recommendedName>
</protein>
<reference evidence="3" key="1">
    <citation type="submission" date="2019-07" db="EMBL/GenBank/DDBJ databases">
        <authorList>
            <person name="Cubo M.T."/>
            <person name="Espuny M.D.R."/>
            <person name="Balsanelli E."/>
        </authorList>
    </citation>
    <scope>NUCLEOTIDE SEQUENCE [LARGE SCALE GENOMIC DNA]</scope>
</reference>
<evidence type="ECO:0000256" key="1">
    <source>
        <dbReference type="SAM" id="Phobius"/>
    </source>
</evidence>
<accession>A0A5C2H8U6</accession>
<keyword evidence="1" id="KW-0812">Transmembrane</keyword>
<gene>
    <name evidence="2" type="ORF">Smphiort11_011</name>
</gene>
<evidence type="ECO:0000313" key="3">
    <source>
        <dbReference type="Proteomes" id="UP000322838"/>
    </source>
</evidence>
<name>A0A5C2H8U6_9CAUD</name>
<evidence type="ECO:0008006" key="4">
    <source>
        <dbReference type="Google" id="ProtNLM"/>
    </source>
</evidence>
<evidence type="ECO:0000313" key="2">
    <source>
        <dbReference type="EMBL" id="QEP29809.1"/>
    </source>
</evidence>
<proteinExistence type="predicted"/>
<dbReference type="Proteomes" id="UP000322838">
    <property type="component" value="Segment"/>
</dbReference>
<keyword evidence="1" id="KW-1133">Transmembrane helix</keyword>
<dbReference type="EMBL" id="MN228696">
    <property type="protein sequence ID" value="QEP29809.1"/>
    <property type="molecule type" value="Genomic_DNA"/>
</dbReference>
<organism evidence="2 3">
    <name type="scientific">Sinorhizobium phage ort11</name>
    <dbReference type="NCBI Taxonomy" id="2599764"/>
    <lineage>
        <taxon>Viruses</taxon>
        <taxon>Duplodnaviria</taxon>
        <taxon>Heunggongvirae</taxon>
        <taxon>Uroviricota</taxon>
        <taxon>Caudoviricetes</taxon>
        <taxon>Schitoviridae</taxon>
        <taxon>Huelvavirus</taxon>
        <taxon>Huelvavirus ort11</taxon>
    </lineage>
</organism>
<feature type="transmembrane region" description="Helical" evidence="1">
    <location>
        <begin position="32"/>
        <end position="58"/>
    </location>
</feature>
<keyword evidence="1" id="KW-0472">Membrane</keyword>
<keyword evidence="3" id="KW-1185">Reference proteome</keyword>